<name>A0AAN7AK28_9PEZI</name>
<dbReference type="EMBL" id="MU864388">
    <property type="protein sequence ID" value="KAK4188440.1"/>
    <property type="molecule type" value="Genomic_DNA"/>
</dbReference>
<keyword evidence="2" id="KW-1133">Transmembrane helix</keyword>
<reference evidence="3" key="1">
    <citation type="journal article" date="2023" name="Mol. Phylogenet. Evol.">
        <title>Genome-scale phylogeny and comparative genomics of the fungal order Sordariales.</title>
        <authorList>
            <person name="Hensen N."/>
            <person name="Bonometti L."/>
            <person name="Westerberg I."/>
            <person name="Brannstrom I.O."/>
            <person name="Guillou S."/>
            <person name="Cros-Aarteil S."/>
            <person name="Calhoun S."/>
            <person name="Haridas S."/>
            <person name="Kuo A."/>
            <person name="Mondo S."/>
            <person name="Pangilinan J."/>
            <person name="Riley R."/>
            <person name="LaButti K."/>
            <person name="Andreopoulos B."/>
            <person name="Lipzen A."/>
            <person name="Chen C."/>
            <person name="Yan M."/>
            <person name="Daum C."/>
            <person name="Ng V."/>
            <person name="Clum A."/>
            <person name="Steindorff A."/>
            <person name="Ohm R.A."/>
            <person name="Martin F."/>
            <person name="Silar P."/>
            <person name="Natvig D.O."/>
            <person name="Lalanne C."/>
            <person name="Gautier V."/>
            <person name="Ament-Velasquez S.L."/>
            <person name="Kruys A."/>
            <person name="Hutchinson M.I."/>
            <person name="Powell A.J."/>
            <person name="Barry K."/>
            <person name="Miller A.N."/>
            <person name="Grigoriev I.V."/>
            <person name="Debuchy R."/>
            <person name="Gladieux P."/>
            <person name="Hiltunen Thoren M."/>
            <person name="Johannesson H."/>
        </authorList>
    </citation>
    <scope>NUCLEOTIDE SEQUENCE</scope>
    <source>
        <strain evidence="3">PSN309</strain>
    </source>
</reference>
<organism evidence="3 4">
    <name type="scientific">Podospora australis</name>
    <dbReference type="NCBI Taxonomy" id="1536484"/>
    <lineage>
        <taxon>Eukaryota</taxon>
        <taxon>Fungi</taxon>
        <taxon>Dikarya</taxon>
        <taxon>Ascomycota</taxon>
        <taxon>Pezizomycotina</taxon>
        <taxon>Sordariomycetes</taxon>
        <taxon>Sordariomycetidae</taxon>
        <taxon>Sordariales</taxon>
        <taxon>Podosporaceae</taxon>
        <taxon>Podospora</taxon>
    </lineage>
</organism>
<evidence type="ECO:0000256" key="1">
    <source>
        <dbReference type="SAM" id="MobiDB-lite"/>
    </source>
</evidence>
<feature type="region of interest" description="Disordered" evidence="1">
    <location>
        <begin position="113"/>
        <end position="133"/>
    </location>
</feature>
<proteinExistence type="predicted"/>
<keyword evidence="2" id="KW-0812">Transmembrane</keyword>
<evidence type="ECO:0000256" key="2">
    <source>
        <dbReference type="SAM" id="Phobius"/>
    </source>
</evidence>
<gene>
    <name evidence="3" type="ORF">QBC35DRAFT_531708</name>
</gene>
<sequence length="186" mass="19824">MPRDETDRQKDMCFLPCVGVVISNTTLGFYGSMPVAVSGSSIRGNAGNKGSGALTPEGFHVKQFDSEHMGNSSNCGRNVESRLAYTNMVVVDGNIVTPHECVIAVLGFLGQSQPSQANRDSPKPEPGSASEPVLPFADAARSSDTYGRIVQCGLKANARGKSGETGDRRLNYDAYKLGKHILTDNQ</sequence>
<comment type="caution">
    <text evidence="3">The sequence shown here is derived from an EMBL/GenBank/DDBJ whole genome shotgun (WGS) entry which is preliminary data.</text>
</comment>
<dbReference type="AlphaFoldDB" id="A0AAN7AK28"/>
<evidence type="ECO:0000313" key="3">
    <source>
        <dbReference type="EMBL" id="KAK4188440.1"/>
    </source>
</evidence>
<keyword evidence="4" id="KW-1185">Reference proteome</keyword>
<keyword evidence="2" id="KW-0472">Membrane</keyword>
<accession>A0AAN7AK28</accession>
<feature type="transmembrane region" description="Helical" evidence="2">
    <location>
        <begin position="12"/>
        <end position="33"/>
    </location>
</feature>
<evidence type="ECO:0000313" key="4">
    <source>
        <dbReference type="Proteomes" id="UP001302126"/>
    </source>
</evidence>
<reference evidence="3" key="2">
    <citation type="submission" date="2023-05" db="EMBL/GenBank/DDBJ databases">
        <authorList>
            <consortium name="Lawrence Berkeley National Laboratory"/>
            <person name="Steindorff A."/>
            <person name="Hensen N."/>
            <person name="Bonometti L."/>
            <person name="Westerberg I."/>
            <person name="Brannstrom I.O."/>
            <person name="Guillou S."/>
            <person name="Cros-Aarteil S."/>
            <person name="Calhoun S."/>
            <person name="Haridas S."/>
            <person name="Kuo A."/>
            <person name="Mondo S."/>
            <person name="Pangilinan J."/>
            <person name="Riley R."/>
            <person name="Labutti K."/>
            <person name="Andreopoulos B."/>
            <person name="Lipzen A."/>
            <person name="Chen C."/>
            <person name="Yanf M."/>
            <person name="Daum C."/>
            <person name="Ng V."/>
            <person name="Clum A."/>
            <person name="Ohm R."/>
            <person name="Martin F."/>
            <person name="Silar P."/>
            <person name="Natvig D."/>
            <person name="Lalanne C."/>
            <person name="Gautier V."/>
            <person name="Ament-Velasquez S.L."/>
            <person name="Kruys A."/>
            <person name="Hutchinson M.I."/>
            <person name="Powell A.J."/>
            <person name="Barry K."/>
            <person name="Miller A.N."/>
            <person name="Grigoriev I.V."/>
            <person name="Debuchy R."/>
            <person name="Gladieux P."/>
            <person name="Thoren M.H."/>
            <person name="Johannesson H."/>
        </authorList>
    </citation>
    <scope>NUCLEOTIDE SEQUENCE</scope>
    <source>
        <strain evidence="3">PSN309</strain>
    </source>
</reference>
<protein>
    <submittedName>
        <fullName evidence="3">Uncharacterized protein</fullName>
    </submittedName>
</protein>
<dbReference type="Proteomes" id="UP001302126">
    <property type="component" value="Unassembled WGS sequence"/>
</dbReference>